<gene>
    <name evidence="8" type="ordered locus">Kfla_3829</name>
</gene>
<accession>D2PPV8</accession>
<evidence type="ECO:0000256" key="7">
    <source>
        <dbReference type="SAM" id="Phobius"/>
    </source>
</evidence>
<dbReference type="PANTHER" id="PTHR23513:SF9">
    <property type="entry name" value="ENTEROBACTIN EXPORTER ENTS"/>
    <property type="match status" value="1"/>
</dbReference>
<dbReference type="HOGENOM" id="CLU_660292_0_0_11"/>
<evidence type="ECO:0000256" key="3">
    <source>
        <dbReference type="ARBA" id="ARBA00022475"/>
    </source>
</evidence>
<dbReference type="AlphaFoldDB" id="D2PPV8"/>
<keyword evidence="4 7" id="KW-0812">Transmembrane</keyword>
<sequence length="400" mass="41270">MTVTVGDRATRALPKPVWWLAAAWTLASTADNFLLFVILWIAGPQGWSGAETALLVVAIRIPALFGGVLGGRAVDRFGPVPTMVLDGAVRAALMGVLVVAGWSGRFPLWVMLVLGAAAGVTAPLSFAAARTLVPRLVDVASLGRANALLSVGDQLPMLVGAALAGPALALLGPGPAFVVPMVMLAMVAVIAARLPRRTAAAVEVARPGEPPRRWSSPRVAGLMALSVVYYLVYGPFETVLPYFAREQLGVSVGGYSLLWVVFGVASLMTLPLAPLLARRRPGLVNGLGAVVWGVVTVPLVLTESLPAAMLVFVVSGAIWGPYSAVEATALQRWTDPAVHGRVFGTQRAMLAIAAPLGAAVGALANDHFGPAVILGTSAVACTLAGLVSLPLLAKADRSGR</sequence>
<feature type="transmembrane region" description="Helical" evidence="7">
    <location>
        <begin position="348"/>
        <end position="365"/>
    </location>
</feature>
<feature type="transmembrane region" description="Helical" evidence="7">
    <location>
        <begin position="83"/>
        <end position="102"/>
    </location>
</feature>
<proteinExistence type="predicted"/>
<dbReference type="PANTHER" id="PTHR23513">
    <property type="entry name" value="INTEGRAL MEMBRANE EFFLUX PROTEIN-RELATED"/>
    <property type="match status" value="1"/>
</dbReference>
<comment type="subcellular location">
    <subcellularLocation>
        <location evidence="1">Cell inner membrane</location>
        <topology evidence="1">Multi-pass membrane protein</topology>
    </subcellularLocation>
</comment>
<dbReference type="SUPFAM" id="SSF103473">
    <property type="entry name" value="MFS general substrate transporter"/>
    <property type="match status" value="1"/>
</dbReference>
<feature type="transmembrane region" description="Helical" evidence="7">
    <location>
        <begin position="177"/>
        <end position="195"/>
    </location>
</feature>
<feature type="transmembrane region" description="Helical" evidence="7">
    <location>
        <begin position="371"/>
        <end position="393"/>
    </location>
</feature>
<evidence type="ECO:0000256" key="1">
    <source>
        <dbReference type="ARBA" id="ARBA00004429"/>
    </source>
</evidence>
<keyword evidence="3" id="KW-1003">Cell membrane</keyword>
<dbReference type="eggNOG" id="COG2814">
    <property type="taxonomic scope" value="Bacteria"/>
</dbReference>
<feature type="transmembrane region" description="Helical" evidence="7">
    <location>
        <begin position="256"/>
        <end position="276"/>
    </location>
</feature>
<evidence type="ECO:0000313" key="9">
    <source>
        <dbReference type="Proteomes" id="UP000007967"/>
    </source>
</evidence>
<dbReference type="RefSeq" id="WP_012921438.1">
    <property type="nucleotide sequence ID" value="NC_013729.1"/>
</dbReference>
<evidence type="ECO:0000256" key="5">
    <source>
        <dbReference type="ARBA" id="ARBA00022989"/>
    </source>
</evidence>
<dbReference type="KEGG" id="kfl:Kfla_3829"/>
<reference evidence="8 9" key="2">
    <citation type="journal article" date="2010" name="Stand. Genomic Sci.">
        <title>Complete genome sequence of Kribbella flavida type strain (IFO 14399).</title>
        <authorList>
            <person name="Pukall R."/>
            <person name="Lapidus A."/>
            <person name="Glavina Del Rio T."/>
            <person name="Copeland A."/>
            <person name="Tice H."/>
            <person name="Cheng J.-F."/>
            <person name="Lucas S."/>
            <person name="Chen F."/>
            <person name="Nolan M."/>
            <person name="LaButti K."/>
            <person name="Pati A."/>
            <person name="Ivanova N."/>
            <person name="Mavrommatis K."/>
            <person name="Mikhailova N."/>
            <person name="Pitluck S."/>
            <person name="Bruce D."/>
            <person name="Goodwin L."/>
            <person name="Land M."/>
            <person name="Hauser L."/>
            <person name="Chang Y.-J."/>
            <person name="Jeffries C.D."/>
            <person name="Chen A."/>
            <person name="Palaniappan K."/>
            <person name="Chain P."/>
            <person name="Rohde M."/>
            <person name="Goeker M."/>
            <person name="Bristow J."/>
            <person name="Eisen J.A."/>
            <person name="Markowitz V."/>
            <person name="Hugenholtz P."/>
            <person name="Kyrpides N.C."/>
            <person name="Klenk H.-P."/>
            <person name="Brettin T."/>
        </authorList>
    </citation>
    <scope>NUCLEOTIDE SEQUENCE [LARGE SCALE GENOMIC DNA]</scope>
    <source>
        <strain evidence="9">DSM 17836 / JCM 10339 / NBRC 14399</strain>
    </source>
</reference>
<feature type="transmembrane region" description="Helical" evidence="7">
    <location>
        <begin position="145"/>
        <end position="171"/>
    </location>
</feature>
<feature type="transmembrane region" description="Helical" evidence="7">
    <location>
        <begin position="283"/>
        <end position="301"/>
    </location>
</feature>
<dbReference type="Gene3D" id="1.20.1250.20">
    <property type="entry name" value="MFS general substrate transporter like domains"/>
    <property type="match status" value="2"/>
</dbReference>
<keyword evidence="9" id="KW-1185">Reference proteome</keyword>
<dbReference type="Proteomes" id="UP000007967">
    <property type="component" value="Chromosome"/>
</dbReference>
<protein>
    <submittedName>
        <fullName evidence="8">Major facilitator superfamily MFS_1</fullName>
    </submittedName>
</protein>
<dbReference type="OrthoDB" id="7055052at2"/>
<feature type="transmembrane region" description="Helical" evidence="7">
    <location>
        <begin position="307"/>
        <end position="327"/>
    </location>
</feature>
<dbReference type="GO" id="GO:0022857">
    <property type="term" value="F:transmembrane transporter activity"/>
    <property type="evidence" value="ECO:0007669"/>
    <property type="project" value="InterPro"/>
</dbReference>
<evidence type="ECO:0000313" key="8">
    <source>
        <dbReference type="EMBL" id="ADB32882.1"/>
    </source>
</evidence>
<dbReference type="GO" id="GO:0005886">
    <property type="term" value="C:plasma membrane"/>
    <property type="evidence" value="ECO:0007669"/>
    <property type="project" value="UniProtKB-SubCell"/>
</dbReference>
<keyword evidence="2" id="KW-0813">Transport</keyword>
<reference evidence="9" key="1">
    <citation type="submission" date="2009-09" db="EMBL/GenBank/DDBJ databases">
        <title>The complete genome of Kribbella flavida DSM 17836.</title>
        <authorList>
            <consortium name="US DOE Joint Genome Institute (JGI-PGF)"/>
            <person name="Lucas S."/>
            <person name="Copeland A."/>
            <person name="Lapidus A."/>
            <person name="Glavina del Rio T."/>
            <person name="Dalin E."/>
            <person name="Tice H."/>
            <person name="Bruce D."/>
            <person name="Goodwin L."/>
            <person name="Pitluck S."/>
            <person name="Kyrpides N."/>
            <person name="Mavromatis K."/>
            <person name="Ivanova N."/>
            <person name="Saunders E."/>
            <person name="Brettin T."/>
            <person name="Detter J.C."/>
            <person name="Han C."/>
            <person name="Larimer F."/>
            <person name="Land M."/>
            <person name="Hauser L."/>
            <person name="Markowitz V."/>
            <person name="Cheng J.-F."/>
            <person name="Hugenholtz P."/>
            <person name="Woyke T."/>
            <person name="Wu D."/>
            <person name="Pukall R."/>
            <person name="Klenk H.-P."/>
            <person name="Eisen J.A."/>
        </authorList>
    </citation>
    <scope>NUCLEOTIDE SEQUENCE [LARGE SCALE GENOMIC DNA]</scope>
    <source>
        <strain evidence="9">DSM 17836 / JCM 10339 / NBRC 14399</strain>
    </source>
</reference>
<name>D2PPV8_KRIFD</name>
<keyword evidence="6 7" id="KW-0472">Membrane</keyword>
<evidence type="ECO:0000256" key="6">
    <source>
        <dbReference type="ARBA" id="ARBA00023136"/>
    </source>
</evidence>
<feature type="transmembrane region" description="Helical" evidence="7">
    <location>
        <begin position="53"/>
        <end position="71"/>
    </location>
</feature>
<feature type="transmembrane region" description="Helical" evidence="7">
    <location>
        <begin position="17"/>
        <end position="41"/>
    </location>
</feature>
<dbReference type="Pfam" id="PF07690">
    <property type="entry name" value="MFS_1"/>
    <property type="match status" value="1"/>
</dbReference>
<organism evidence="8 9">
    <name type="scientific">Kribbella flavida (strain DSM 17836 / JCM 10339 / NBRC 14399)</name>
    <dbReference type="NCBI Taxonomy" id="479435"/>
    <lineage>
        <taxon>Bacteria</taxon>
        <taxon>Bacillati</taxon>
        <taxon>Actinomycetota</taxon>
        <taxon>Actinomycetes</taxon>
        <taxon>Propionibacteriales</taxon>
        <taxon>Kribbellaceae</taxon>
        <taxon>Kribbella</taxon>
    </lineage>
</organism>
<evidence type="ECO:0000256" key="2">
    <source>
        <dbReference type="ARBA" id="ARBA00022448"/>
    </source>
</evidence>
<feature type="transmembrane region" description="Helical" evidence="7">
    <location>
        <begin position="216"/>
        <end position="236"/>
    </location>
</feature>
<dbReference type="InterPro" id="IPR036259">
    <property type="entry name" value="MFS_trans_sf"/>
</dbReference>
<dbReference type="STRING" id="479435.Kfla_3829"/>
<keyword evidence="5 7" id="KW-1133">Transmembrane helix</keyword>
<dbReference type="CDD" id="cd06173">
    <property type="entry name" value="MFS_MefA_like"/>
    <property type="match status" value="1"/>
</dbReference>
<dbReference type="EMBL" id="CP001736">
    <property type="protein sequence ID" value="ADB32882.1"/>
    <property type="molecule type" value="Genomic_DNA"/>
</dbReference>
<dbReference type="InterPro" id="IPR011701">
    <property type="entry name" value="MFS"/>
</dbReference>
<feature type="transmembrane region" description="Helical" evidence="7">
    <location>
        <begin position="108"/>
        <end position="133"/>
    </location>
</feature>
<evidence type="ECO:0000256" key="4">
    <source>
        <dbReference type="ARBA" id="ARBA00022692"/>
    </source>
</evidence>